<reference evidence="1 2" key="1">
    <citation type="submission" date="2020-01" db="EMBL/GenBank/DDBJ databases">
        <title>Insect and environment-associated Actinomycetes.</title>
        <authorList>
            <person name="Currrie C."/>
            <person name="Chevrette M."/>
            <person name="Carlson C."/>
            <person name="Stubbendieck R."/>
            <person name="Wendt-Pienkowski E."/>
        </authorList>
    </citation>
    <scope>NUCLEOTIDE SEQUENCE [LARGE SCALE GENOMIC DNA]</scope>
    <source>
        <strain evidence="1 2">SID10258</strain>
    </source>
</reference>
<dbReference type="SUPFAM" id="SSF54060">
    <property type="entry name" value="His-Me finger endonucleases"/>
    <property type="match status" value="1"/>
</dbReference>
<name>A0A6L9QDV6_9ACTN</name>
<evidence type="ECO:0000313" key="1">
    <source>
        <dbReference type="EMBL" id="NEA23435.1"/>
    </source>
</evidence>
<dbReference type="AlphaFoldDB" id="A0A6L9QDV6"/>
<protein>
    <recommendedName>
        <fullName evidence="3">Endonuclease VII</fullName>
    </recommendedName>
</protein>
<dbReference type="RefSeq" id="WP_163055868.1">
    <property type="nucleotide sequence ID" value="NZ_JAAGLI010000323.1"/>
</dbReference>
<dbReference type="InterPro" id="IPR038563">
    <property type="entry name" value="Endonuclease_7_sf"/>
</dbReference>
<proteinExistence type="predicted"/>
<evidence type="ECO:0008006" key="3">
    <source>
        <dbReference type="Google" id="ProtNLM"/>
    </source>
</evidence>
<dbReference type="Proteomes" id="UP000475532">
    <property type="component" value="Unassembled WGS sequence"/>
</dbReference>
<gene>
    <name evidence="1" type="ORF">G3I70_13165</name>
</gene>
<comment type="caution">
    <text evidence="1">The sequence shown here is derived from an EMBL/GenBank/DDBJ whole genome shotgun (WGS) entry which is preliminary data.</text>
</comment>
<dbReference type="Pfam" id="PF02945">
    <property type="entry name" value="Endonuclease_7"/>
    <property type="match status" value="1"/>
</dbReference>
<organism evidence="1 2">
    <name type="scientific">Actinomadura bangladeshensis</name>
    <dbReference type="NCBI Taxonomy" id="453573"/>
    <lineage>
        <taxon>Bacteria</taxon>
        <taxon>Bacillati</taxon>
        <taxon>Actinomycetota</taxon>
        <taxon>Actinomycetes</taxon>
        <taxon>Streptosporangiales</taxon>
        <taxon>Thermomonosporaceae</taxon>
        <taxon>Actinomadura</taxon>
    </lineage>
</organism>
<dbReference type="EMBL" id="JAAGLI010000323">
    <property type="protein sequence ID" value="NEA23435.1"/>
    <property type="molecule type" value="Genomic_DNA"/>
</dbReference>
<dbReference type="InterPro" id="IPR004211">
    <property type="entry name" value="Endonuclease_7"/>
</dbReference>
<evidence type="ECO:0000313" key="2">
    <source>
        <dbReference type="Proteomes" id="UP000475532"/>
    </source>
</evidence>
<sequence length="348" mass="39059">MNPGRICEFGRTVATEYQPCEREVRSRGLCGGHAQQRDSGRPLTPVKSGTTRLCGFPGCERRVIAHGLCQGHAKQQREGKDLRPLRDIRSSDQCSFPGCARPHESNGLCNSHNYQRRNGQDLRPIREGRKPKEACTYPECDAPQVAKKLCRAHYGQQHRGQELRPRRGSTAQVCAVDDCSDKTHSYGYCSFHANRFRKHGDPTFNTYEQYVRDDGRILCRWCDKWLEASSYPTNSRSKRPHGRAGRICNTCRLLQKYGLTKACFDEIVATQGGGCYICKETLEGGRKVHIDHDHSCCAGAGSCGNCVRGVLCASCNKGLGLFYDDPEALERAADYLRKGRRGHKTRDQ</sequence>
<accession>A0A6L9QDV6</accession>
<dbReference type="Gene3D" id="3.40.1800.10">
    <property type="entry name" value="His-Me finger endonucleases"/>
    <property type="match status" value="1"/>
</dbReference>
<dbReference type="InterPro" id="IPR044925">
    <property type="entry name" value="His-Me_finger_sf"/>
</dbReference>